<dbReference type="EMBL" id="RHFK02000007">
    <property type="protein sequence ID" value="TWW73546.1"/>
    <property type="molecule type" value="Genomic_DNA"/>
</dbReference>
<accession>A0A5C6P364</accession>
<organism evidence="1 2">
    <name type="scientific">Takifugu flavidus</name>
    <name type="common">sansaifugu</name>
    <dbReference type="NCBI Taxonomy" id="433684"/>
    <lineage>
        <taxon>Eukaryota</taxon>
        <taxon>Metazoa</taxon>
        <taxon>Chordata</taxon>
        <taxon>Craniata</taxon>
        <taxon>Vertebrata</taxon>
        <taxon>Euteleostomi</taxon>
        <taxon>Actinopterygii</taxon>
        <taxon>Neopterygii</taxon>
        <taxon>Teleostei</taxon>
        <taxon>Neoteleostei</taxon>
        <taxon>Acanthomorphata</taxon>
        <taxon>Eupercaria</taxon>
        <taxon>Tetraodontiformes</taxon>
        <taxon>Tetradontoidea</taxon>
        <taxon>Tetraodontidae</taxon>
        <taxon>Takifugu</taxon>
    </lineage>
</organism>
<comment type="caution">
    <text evidence="1">The sequence shown here is derived from an EMBL/GenBank/DDBJ whole genome shotgun (WGS) entry which is preliminary data.</text>
</comment>
<reference evidence="1 2" key="1">
    <citation type="submission" date="2019-04" db="EMBL/GenBank/DDBJ databases">
        <title>Chromosome genome assembly for Takifugu flavidus.</title>
        <authorList>
            <person name="Xiao S."/>
        </authorList>
    </citation>
    <scope>NUCLEOTIDE SEQUENCE [LARGE SCALE GENOMIC DNA]</scope>
    <source>
        <strain evidence="1">HTHZ2018</strain>
        <tissue evidence="1">Muscle</tissue>
    </source>
</reference>
<dbReference type="PANTHER" id="PTHR47027:SF30">
    <property type="entry name" value="THAP-TYPE DOMAIN-CONTAINING PROTEIN"/>
    <property type="match status" value="1"/>
</dbReference>
<keyword evidence="2" id="KW-1185">Reference proteome</keyword>
<name>A0A5C6P364_9TELE</name>
<sequence length="160" mass="18668">MRKELSRKAELSIYRSIYVPILTYGHQRWVMTERMRSRLQAAKMSLHRKVARLNLRDRVRSSDTREELGVEPLLLHIERSQLGWLGHLGRMSSGHLPLEVFQTCPPGRRPCGWPRTRGKHYISRLAWEWLGVPPEELMKVAGERAVWASFLKLLPPRPGL</sequence>
<dbReference type="AlphaFoldDB" id="A0A5C6P364"/>
<proteinExistence type="predicted"/>
<evidence type="ECO:0000313" key="2">
    <source>
        <dbReference type="Proteomes" id="UP000324091"/>
    </source>
</evidence>
<dbReference type="Proteomes" id="UP000324091">
    <property type="component" value="Chromosome 15"/>
</dbReference>
<gene>
    <name evidence="1" type="ORF">D4764_15G0009400</name>
</gene>
<evidence type="ECO:0000313" key="1">
    <source>
        <dbReference type="EMBL" id="TWW73546.1"/>
    </source>
</evidence>
<protein>
    <submittedName>
        <fullName evidence="1">Uncharacterized protein</fullName>
    </submittedName>
</protein>
<dbReference type="PANTHER" id="PTHR47027">
    <property type="entry name" value="REVERSE TRANSCRIPTASE DOMAIN-CONTAINING PROTEIN"/>
    <property type="match status" value="1"/>
</dbReference>